<organism evidence="4 5">
    <name type="scientific">Tricholomella constricta</name>
    <dbReference type="NCBI Taxonomy" id="117010"/>
    <lineage>
        <taxon>Eukaryota</taxon>
        <taxon>Fungi</taxon>
        <taxon>Dikarya</taxon>
        <taxon>Basidiomycota</taxon>
        <taxon>Agaricomycotina</taxon>
        <taxon>Agaricomycetes</taxon>
        <taxon>Agaricomycetidae</taxon>
        <taxon>Agaricales</taxon>
        <taxon>Tricholomatineae</taxon>
        <taxon>Lyophyllaceae</taxon>
        <taxon>Tricholomella</taxon>
    </lineage>
</organism>
<feature type="signal peptide" evidence="3">
    <location>
        <begin position="1"/>
        <end position="19"/>
    </location>
</feature>
<feature type="transmembrane region" description="Helical" evidence="2">
    <location>
        <begin position="187"/>
        <end position="207"/>
    </location>
</feature>
<keyword evidence="2" id="KW-0812">Transmembrane</keyword>
<gene>
    <name evidence="4" type="ORF">D9615_008603</name>
</gene>
<evidence type="ECO:0000256" key="2">
    <source>
        <dbReference type="SAM" id="Phobius"/>
    </source>
</evidence>
<evidence type="ECO:0008006" key="6">
    <source>
        <dbReference type="Google" id="ProtNLM"/>
    </source>
</evidence>
<evidence type="ECO:0000313" key="4">
    <source>
        <dbReference type="EMBL" id="KAF5376463.1"/>
    </source>
</evidence>
<feature type="compositionally biased region" description="Low complexity" evidence="1">
    <location>
        <begin position="138"/>
        <end position="153"/>
    </location>
</feature>
<accession>A0A8H5M0L2</accession>
<comment type="caution">
    <text evidence="4">The sequence shown here is derived from an EMBL/GenBank/DDBJ whole genome shotgun (WGS) entry which is preliminary data.</text>
</comment>
<dbReference type="EMBL" id="JAACJP010000028">
    <property type="protein sequence ID" value="KAF5376463.1"/>
    <property type="molecule type" value="Genomic_DNA"/>
</dbReference>
<keyword evidence="2" id="KW-1133">Transmembrane helix</keyword>
<dbReference type="Proteomes" id="UP000565441">
    <property type="component" value="Unassembled WGS sequence"/>
</dbReference>
<keyword evidence="3" id="KW-0732">Signal</keyword>
<sequence length="208" mass="21376">MQLALLVFVSGLLASQAGAVSLGQRTALRGLLTRQSNPLETIPAVCEARCNSITDTVQNCQQPSCFCSTANARLLKDCLDCVVGLFPSPDIIATGQEVLDQFGDVCGGFSIPRQTISLPLSTSSTSRTPDPTPPTIPTPSASPTITPDPSPLTTTQIVQTTVTTVLKPEPESSGGETLDSLKNGARGLAGGVAALVVGLFTGVVIALV</sequence>
<evidence type="ECO:0000313" key="5">
    <source>
        <dbReference type="Proteomes" id="UP000565441"/>
    </source>
</evidence>
<proteinExistence type="predicted"/>
<keyword evidence="5" id="KW-1185">Reference proteome</keyword>
<dbReference type="AlphaFoldDB" id="A0A8H5M0L2"/>
<dbReference type="OrthoDB" id="2564568at2759"/>
<evidence type="ECO:0000256" key="1">
    <source>
        <dbReference type="SAM" id="MobiDB-lite"/>
    </source>
</evidence>
<feature type="chain" id="PRO_5034386075" description="Extracellular membrane protein CFEM domain-containing protein" evidence="3">
    <location>
        <begin position="20"/>
        <end position="208"/>
    </location>
</feature>
<feature type="region of interest" description="Disordered" evidence="1">
    <location>
        <begin position="118"/>
        <end position="153"/>
    </location>
</feature>
<protein>
    <recommendedName>
        <fullName evidence="6">Extracellular membrane protein CFEM domain-containing protein</fullName>
    </recommendedName>
</protein>
<feature type="compositionally biased region" description="Low complexity" evidence="1">
    <location>
        <begin position="118"/>
        <end position="129"/>
    </location>
</feature>
<keyword evidence="2" id="KW-0472">Membrane</keyword>
<evidence type="ECO:0000256" key="3">
    <source>
        <dbReference type="SAM" id="SignalP"/>
    </source>
</evidence>
<reference evidence="4 5" key="1">
    <citation type="journal article" date="2020" name="ISME J.">
        <title>Uncovering the hidden diversity of litter-decomposition mechanisms in mushroom-forming fungi.</title>
        <authorList>
            <person name="Floudas D."/>
            <person name="Bentzer J."/>
            <person name="Ahren D."/>
            <person name="Johansson T."/>
            <person name="Persson P."/>
            <person name="Tunlid A."/>
        </authorList>
    </citation>
    <scope>NUCLEOTIDE SEQUENCE [LARGE SCALE GENOMIC DNA]</scope>
    <source>
        <strain evidence="4 5">CBS 661.87</strain>
    </source>
</reference>
<name>A0A8H5M0L2_9AGAR</name>